<dbReference type="EMBL" id="JABXYM010000001">
    <property type="protein sequence ID" value="MCR6096528.1"/>
    <property type="molecule type" value="Genomic_DNA"/>
</dbReference>
<name>A0A9Q4FZ80_SALAG</name>
<keyword evidence="2" id="KW-1185">Reference proteome</keyword>
<evidence type="ECO:0000313" key="2">
    <source>
        <dbReference type="Proteomes" id="UP001057753"/>
    </source>
</evidence>
<dbReference type="OrthoDB" id="2449131at2"/>
<proteinExistence type="predicted"/>
<evidence type="ECO:0000313" key="1">
    <source>
        <dbReference type="EMBL" id="MCR6096528.1"/>
    </source>
</evidence>
<dbReference type="PROSITE" id="PS51257">
    <property type="entry name" value="PROKAR_LIPOPROTEIN"/>
    <property type="match status" value="1"/>
</dbReference>
<protein>
    <recommendedName>
        <fullName evidence="3">YphF</fullName>
    </recommendedName>
</protein>
<reference evidence="1" key="1">
    <citation type="submission" date="2020-06" db="EMBL/GenBank/DDBJ databases">
        <title>Insight into the genomes of haloalkaliphilic bacilli from Kenyan soda lakes.</title>
        <authorList>
            <person name="Mwirichia R."/>
            <person name="Villamizar G.C."/>
            <person name="Poehlein A."/>
            <person name="Mugweru J."/>
            <person name="Kipnyargis A."/>
            <person name="Kiplimo D."/>
            <person name="Orwa P."/>
            <person name="Daniel R."/>
        </authorList>
    </citation>
    <scope>NUCLEOTIDE SEQUENCE</scope>
    <source>
        <strain evidence="1">B1096_S55</strain>
    </source>
</reference>
<dbReference type="RefSeq" id="WP_095995526.1">
    <property type="nucleotide sequence ID" value="NZ_KV917378.1"/>
</dbReference>
<gene>
    <name evidence="1" type="ORF">HXA33_08170</name>
</gene>
<dbReference type="AlphaFoldDB" id="A0A9Q4FZ80"/>
<organism evidence="1 2">
    <name type="scientific">Salipaludibacillus agaradhaerens</name>
    <name type="common">Bacillus agaradhaerens</name>
    <dbReference type="NCBI Taxonomy" id="76935"/>
    <lineage>
        <taxon>Bacteria</taxon>
        <taxon>Bacillati</taxon>
        <taxon>Bacillota</taxon>
        <taxon>Bacilli</taxon>
        <taxon>Bacillales</taxon>
        <taxon>Bacillaceae</taxon>
    </lineage>
</organism>
<comment type="caution">
    <text evidence="1">The sequence shown here is derived from an EMBL/GenBank/DDBJ whole genome shotgun (WGS) entry which is preliminary data.</text>
</comment>
<evidence type="ECO:0008006" key="3">
    <source>
        <dbReference type="Google" id="ProtNLM"/>
    </source>
</evidence>
<dbReference type="Proteomes" id="UP001057753">
    <property type="component" value="Unassembled WGS sequence"/>
</dbReference>
<accession>A0A9Q4FZ80</accession>
<sequence length="239" mass="27616">MLLSTKHISLLFLPLLLVGCLYPDEQRKENQMPYEDQLQSVQHAVTQYREDTGVLPIKTREADTPIFKKYPVDFSQLMPSYLQAPPGNSFENGGIYQYVIVDPEETAEVKLIDLRNVRAIQDLERKIFQYRSEHSFAPIEMVIGNELLQLDHEKLNYDEAPVVESPFHPSHRLPLYLQTDGTVVIDYSLDIKHYVEEYGLGEFEEGDDLRWLLVAHSPFVPVYSIPQTMENGEVIFITD</sequence>